<dbReference type="Proteomes" id="UP000092377">
    <property type="component" value="Unassembled WGS sequence"/>
</dbReference>
<reference evidence="2" key="1">
    <citation type="submission" date="2016-06" db="EMBL/GenBank/DDBJ databases">
        <authorList>
            <person name="Butler K."/>
        </authorList>
    </citation>
    <scope>NUCLEOTIDE SEQUENCE [LARGE SCALE GENOMIC DNA]</scope>
    <source>
        <strain evidence="2">GCSL-Mp20</strain>
    </source>
</reference>
<keyword evidence="2" id="KW-1185">Reference proteome</keyword>
<evidence type="ECO:0000313" key="2">
    <source>
        <dbReference type="Proteomes" id="UP000092377"/>
    </source>
</evidence>
<dbReference type="RefSeq" id="WP_067400656.1">
    <property type="nucleotide sequence ID" value="NZ_LZEY01000009.1"/>
</dbReference>
<name>A0A1B8HR84_9GAMM</name>
<proteinExistence type="predicted"/>
<sequence length="218" mass="24381">MTLHSKDIEWGEWTQYPEGKINILADTSMKVEGKLFSGIDATVVYDIQGVDKKKYRLIITPVADHFSPEDARVDYCLHSVEPPKICQSNVGGMQAHLSDHIYSSDDKKHTFTLYLKRVEGELKITDGCTTDSLIRGKENYVDLVTTMSEVITPQTYTHDFMLKKDGSDVGTFSVGHASEEGTLDLLTTAYHLGLVVDTCRIIKIPALGAQEKLTLIRR</sequence>
<protein>
    <submittedName>
        <fullName evidence="1">Uncharacterized protein</fullName>
    </submittedName>
</protein>
<organism evidence="1 2">
    <name type="scientific">Morganella psychrotolerans</name>
    <dbReference type="NCBI Taxonomy" id="368603"/>
    <lineage>
        <taxon>Bacteria</taxon>
        <taxon>Pseudomonadati</taxon>
        <taxon>Pseudomonadota</taxon>
        <taxon>Gammaproteobacteria</taxon>
        <taxon>Enterobacterales</taxon>
        <taxon>Morganellaceae</taxon>
        <taxon>Morganella</taxon>
    </lineage>
</organism>
<evidence type="ECO:0000313" key="1">
    <source>
        <dbReference type="EMBL" id="OBU12099.1"/>
    </source>
</evidence>
<dbReference type="AlphaFoldDB" id="A0A1B8HR84"/>
<gene>
    <name evidence="1" type="ORF">AYY18_17260</name>
</gene>
<dbReference type="EMBL" id="LZEY01000009">
    <property type="protein sequence ID" value="OBU12099.1"/>
    <property type="molecule type" value="Genomic_DNA"/>
</dbReference>
<comment type="caution">
    <text evidence="1">The sequence shown here is derived from an EMBL/GenBank/DDBJ whole genome shotgun (WGS) entry which is preliminary data.</text>
</comment>
<accession>A0A1B8HR84</accession>